<dbReference type="CDD" id="cd04301">
    <property type="entry name" value="NAT_SF"/>
    <property type="match status" value="1"/>
</dbReference>
<proteinExistence type="predicted"/>
<dbReference type="Proteomes" id="UP000827092">
    <property type="component" value="Unassembled WGS sequence"/>
</dbReference>
<dbReference type="InterPro" id="IPR039840">
    <property type="entry name" value="NAA80"/>
</dbReference>
<accession>A0AAV6UMI5</accession>
<feature type="compositionally biased region" description="Polar residues" evidence="1">
    <location>
        <begin position="204"/>
        <end position="217"/>
    </location>
</feature>
<protein>
    <recommendedName>
        <fullName evidence="2">N-acetyltransferase domain-containing protein</fullName>
    </recommendedName>
</protein>
<comment type="caution">
    <text evidence="3">The sequence shown here is derived from an EMBL/GenBank/DDBJ whole genome shotgun (WGS) entry which is preliminary data.</text>
</comment>
<evidence type="ECO:0000313" key="4">
    <source>
        <dbReference type="Proteomes" id="UP000827092"/>
    </source>
</evidence>
<feature type="compositionally biased region" description="Pro residues" evidence="1">
    <location>
        <begin position="191"/>
        <end position="202"/>
    </location>
</feature>
<dbReference type="PANTHER" id="PTHR13538:SF4">
    <property type="entry name" value="N-ALPHA-ACETYLTRANSFERASE 80"/>
    <property type="match status" value="1"/>
</dbReference>
<evidence type="ECO:0000313" key="3">
    <source>
        <dbReference type="EMBL" id="KAG8185013.1"/>
    </source>
</evidence>
<feature type="region of interest" description="Disordered" evidence="1">
    <location>
        <begin position="167"/>
        <end position="225"/>
    </location>
</feature>
<dbReference type="AlphaFoldDB" id="A0AAV6UMI5"/>
<dbReference type="SUPFAM" id="SSF55729">
    <property type="entry name" value="Acyl-CoA N-acyltransferases (Nat)"/>
    <property type="match status" value="1"/>
</dbReference>
<dbReference type="GO" id="GO:1905502">
    <property type="term" value="F:acetyl-CoA binding"/>
    <property type="evidence" value="ECO:0007669"/>
    <property type="project" value="TreeGrafter"/>
</dbReference>
<dbReference type="Gene3D" id="3.40.630.30">
    <property type="match status" value="1"/>
</dbReference>
<sequence length="225" mass="25121">MKSELSFVLLHERPEYLKDCAVLLSNQWKRSLSARIQSIEKSYKDLPDSLLLLESVDNEPKVIGHSRLTRVLEDSDGCWIGSVVIAEEKRGLGFGKLLMQKSEEHAKQFGFLTAYLNTKDKQGFYEHLGYTYGEPVTMVASKSHPLMNKNSSLSQVKSVTEFPSKACTLKSDPPNYNPSPKQEGGNISTLLPPPPPPPPPMPQNKLSGTNNSLSNLGQYWMKKTL</sequence>
<dbReference type="Pfam" id="PF00583">
    <property type="entry name" value="Acetyltransf_1"/>
    <property type="match status" value="1"/>
</dbReference>
<name>A0AAV6UMI5_9ARAC</name>
<reference evidence="3 4" key="1">
    <citation type="journal article" date="2022" name="Nat. Ecol. Evol.">
        <title>A masculinizing supergene underlies an exaggerated male reproductive morph in a spider.</title>
        <authorList>
            <person name="Hendrickx F."/>
            <person name="De Corte Z."/>
            <person name="Sonet G."/>
            <person name="Van Belleghem S.M."/>
            <person name="Kostlbacher S."/>
            <person name="Vangestel C."/>
        </authorList>
    </citation>
    <scope>NUCLEOTIDE SEQUENCE [LARGE SCALE GENOMIC DNA]</scope>
    <source>
        <strain evidence="3">W744_W776</strain>
    </source>
</reference>
<dbReference type="PANTHER" id="PTHR13538">
    <property type="entry name" value="N-ACETYLTRANSFERASE 6"/>
    <property type="match status" value="1"/>
</dbReference>
<feature type="domain" description="N-acetyltransferase" evidence="2">
    <location>
        <begin position="7"/>
        <end position="152"/>
    </location>
</feature>
<gene>
    <name evidence="3" type="ORF">JTE90_017037</name>
</gene>
<keyword evidence="4" id="KW-1185">Reference proteome</keyword>
<organism evidence="3 4">
    <name type="scientific">Oedothorax gibbosus</name>
    <dbReference type="NCBI Taxonomy" id="931172"/>
    <lineage>
        <taxon>Eukaryota</taxon>
        <taxon>Metazoa</taxon>
        <taxon>Ecdysozoa</taxon>
        <taxon>Arthropoda</taxon>
        <taxon>Chelicerata</taxon>
        <taxon>Arachnida</taxon>
        <taxon>Araneae</taxon>
        <taxon>Araneomorphae</taxon>
        <taxon>Entelegynae</taxon>
        <taxon>Araneoidea</taxon>
        <taxon>Linyphiidae</taxon>
        <taxon>Erigoninae</taxon>
        <taxon>Oedothorax</taxon>
    </lineage>
</organism>
<dbReference type="InterPro" id="IPR016181">
    <property type="entry name" value="Acyl_CoA_acyltransferase"/>
</dbReference>
<evidence type="ECO:0000259" key="2">
    <source>
        <dbReference type="PROSITE" id="PS51186"/>
    </source>
</evidence>
<dbReference type="InterPro" id="IPR000182">
    <property type="entry name" value="GNAT_dom"/>
</dbReference>
<dbReference type="GO" id="GO:0008080">
    <property type="term" value="F:N-acetyltransferase activity"/>
    <property type="evidence" value="ECO:0007669"/>
    <property type="project" value="InterPro"/>
</dbReference>
<dbReference type="GO" id="GO:0005737">
    <property type="term" value="C:cytoplasm"/>
    <property type="evidence" value="ECO:0007669"/>
    <property type="project" value="TreeGrafter"/>
</dbReference>
<dbReference type="EMBL" id="JAFNEN010000349">
    <property type="protein sequence ID" value="KAG8185013.1"/>
    <property type="molecule type" value="Genomic_DNA"/>
</dbReference>
<evidence type="ECO:0000256" key="1">
    <source>
        <dbReference type="SAM" id="MobiDB-lite"/>
    </source>
</evidence>
<dbReference type="PROSITE" id="PS51186">
    <property type="entry name" value="GNAT"/>
    <property type="match status" value="1"/>
</dbReference>